<feature type="transmembrane region" description="Helical" evidence="1">
    <location>
        <begin position="97"/>
        <end position="115"/>
    </location>
</feature>
<keyword evidence="3" id="KW-1185">Reference proteome</keyword>
<dbReference type="EMBL" id="JAWWNJ010000126">
    <property type="protein sequence ID" value="KAK6988090.1"/>
    <property type="molecule type" value="Genomic_DNA"/>
</dbReference>
<sequence length="169" mass="19000">MSHPALPRASLIPLDNLLGVWLLGVILSAVLFGITCNQMFLYFTKYVTRDSVFLRTFVIFLFVLDSVHLALISHSIYRTVITNFGDYVALQKAPWSLLAEVVIGNLISTMVQLFYAVRIYTMSKKSLLLPIMIVYLISTLSFVAAADLLISCTMIYLLFRSKTGFKKCG</sequence>
<feature type="transmembrane region" description="Helical" evidence="1">
    <location>
        <begin position="52"/>
        <end position="77"/>
    </location>
</feature>
<reference evidence="2 3" key="1">
    <citation type="journal article" date="2024" name="J Genomics">
        <title>Draft genome sequencing and assembly of Favolaschia claudopus CIRM-BRFM 2984 isolated from oak limbs.</title>
        <authorList>
            <person name="Navarro D."/>
            <person name="Drula E."/>
            <person name="Chaduli D."/>
            <person name="Cazenave R."/>
            <person name="Ahrendt S."/>
            <person name="Wang J."/>
            <person name="Lipzen A."/>
            <person name="Daum C."/>
            <person name="Barry K."/>
            <person name="Grigoriev I.V."/>
            <person name="Favel A."/>
            <person name="Rosso M.N."/>
            <person name="Martin F."/>
        </authorList>
    </citation>
    <scope>NUCLEOTIDE SEQUENCE [LARGE SCALE GENOMIC DNA]</scope>
    <source>
        <strain evidence="2 3">CIRM-BRFM 2984</strain>
    </source>
</reference>
<dbReference type="PANTHER" id="PTHR40465:SF1">
    <property type="entry name" value="DUF6534 DOMAIN-CONTAINING PROTEIN"/>
    <property type="match status" value="1"/>
</dbReference>
<name>A0AAV9ZNW3_9AGAR</name>
<gene>
    <name evidence="2" type="ORF">R3P38DRAFT_2805098</name>
</gene>
<evidence type="ECO:0000256" key="1">
    <source>
        <dbReference type="SAM" id="Phobius"/>
    </source>
</evidence>
<dbReference type="AlphaFoldDB" id="A0AAV9ZNW3"/>
<feature type="transmembrane region" description="Helical" evidence="1">
    <location>
        <begin position="127"/>
        <end position="159"/>
    </location>
</feature>
<keyword evidence="1" id="KW-0472">Membrane</keyword>
<dbReference type="Proteomes" id="UP001362999">
    <property type="component" value="Unassembled WGS sequence"/>
</dbReference>
<evidence type="ECO:0000313" key="2">
    <source>
        <dbReference type="EMBL" id="KAK6988090.1"/>
    </source>
</evidence>
<keyword evidence="1" id="KW-0812">Transmembrane</keyword>
<keyword evidence="1" id="KW-1133">Transmembrane helix</keyword>
<comment type="caution">
    <text evidence="2">The sequence shown here is derived from an EMBL/GenBank/DDBJ whole genome shotgun (WGS) entry which is preliminary data.</text>
</comment>
<evidence type="ECO:0000313" key="3">
    <source>
        <dbReference type="Proteomes" id="UP001362999"/>
    </source>
</evidence>
<protein>
    <submittedName>
        <fullName evidence="2">Uncharacterized protein</fullName>
    </submittedName>
</protein>
<proteinExistence type="predicted"/>
<dbReference type="PANTHER" id="PTHR40465">
    <property type="entry name" value="CHROMOSOME 1, WHOLE GENOME SHOTGUN SEQUENCE"/>
    <property type="match status" value="1"/>
</dbReference>
<accession>A0AAV9ZNW3</accession>
<feature type="transmembrane region" description="Helical" evidence="1">
    <location>
        <begin position="20"/>
        <end position="40"/>
    </location>
</feature>
<organism evidence="2 3">
    <name type="scientific">Favolaschia claudopus</name>
    <dbReference type="NCBI Taxonomy" id="2862362"/>
    <lineage>
        <taxon>Eukaryota</taxon>
        <taxon>Fungi</taxon>
        <taxon>Dikarya</taxon>
        <taxon>Basidiomycota</taxon>
        <taxon>Agaricomycotina</taxon>
        <taxon>Agaricomycetes</taxon>
        <taxon>Agaricomycetidae</taxon>
        <taxon>Agaricales</taxon>
        <taxon>Marasmiineae</taxon>
        <taxon>Mycenaceae</taxon>
        <taxon>Favolaschia</taxon>
    </lineage>
</organism>